<proteinExistence type="predicted"/>
<keyword evidence="2" id="KW-0808">Transferase</keyword>
<keyword evidence="1" id="KW-0812">Transmembrane</keyword>
<feature type="transmembrane region" description="Helical" evidence="1">
    <location>
        <begin position="67"/>
        <end position="85"/>
    </location>
</feature>
<accession>A0ABR7DVJ1</accession>
<comment type="caution">
    <text evidence="2">The sequence shown here is derived from an EMBL/GenBank/DDBJ whole genome shotgun (WGS) entry which is preliminary data.</text>
</comment>
<keyword evidence="3" id="KW-1185">Reference proteome</keyword>
<feature type="transmembrane region" description="Helical" evidence="1">
    <location>
        <begin position="41"/>
        <end position="60"/>
    </location>
</feature>
<keyword evidence="1" id="KW-0472">Membrane</keyword>
<dbReference type="Proteomes" id="UP000651475">
    <property type="component" value="Unassembled WGS sequence"/>
</dbReference>
<dbReference type="RefSeq" id="WP_186931645.1">
    <property type="nucleotide sequence ID" value="NZ_JACOOJ010000071.1"/>
</dbReference>
<evidence type="ECO:0000256" key="1">
    <source>
        <dbReference type="SAM" id="Phobius"/>
    </source>
</evidence>
<reference evidence="2 3" key="1">
    <citation type="submission" date="2020-08" db="EMBL/GenBank/DDBJ databases">
        <title>Genome public.</title>
        <authorList>
            <person name="Liu C."/>
            <person name="Sun Q."/>
        </authorList>
    </citation>
    <scope>NUCLEOTIDE SEQUENCE [LARGE SCALE GENOMIC DNA]</scope>
    <source>
        <strain evidence="2 3">NSJ-79</strain>
    </source>
</reference>
<feature type="transmembrane region" description="Helical" evidence="1">
    <location>
        <begin position="105"/>
        <end position="129"/>
    </location>
</feature>
<feature type="transmembrane region" description="Helical" evidence="1">
    <location>
        <begin position="150"/>
        <end position="167"/>
    </location>
</feature>
<evidence type="ECO:0000313" key="3">
    <source>
        <dbReference type="Proteomes" id="UP000651475"/>
    </source>
</evidence>
<keyword evidence="1" id="KW-1133">Transmembrane helix</keyword>
<gene>
    <name evidence="2" type="ORF">H8S65_20345</name>
</gene>
<dbReference type="EMBL" id="JACOOJ010000071">
    <property type="protein sequence ID" value="MBC5635090.1"/>
    <property type="molecule type" value="Genomic_DNA"/>
</dbReference>
<protein>
    <submittedName>
        <fullName evidence="2">Glycosyl transferase</fullName>
    </submittedName>
</protein>
<dbReference type="GO" id="GO:0016740">
    <property type="term" value="F:transferase activity"/>
    <property type="evidence" value="ECO:0007669"/>
    <property type="project" value="UniProtKB-KW"/>
</dbReference>
<name>A0ABR7DVJ1_9BACT</name>
<sequence length="168" mass="19104">MTLVIISFLIIASYTAAVCIKAKGVPYSISATYYYLEHKLWFMATMWLTAGLLIPAILEVSKPNTEWIAFLSCVGMFFVGSAPNFKDNYESKVHTAGAITCIAGSQLWIALNFWPMLLVWLAYVGYTALSIAKEKEGTFWYKFYQSKPMFWIEIAALLSTYFTMLFNM</sequence>
<evidence type="ECO:0000313" key="2">
    <source>
        <dbReference type="EMBL" id="MBC5635090.1"/>
    </source>
</evidence>
<organism evidence="2 3">
    <name type="scientific">Parabacteroides hominis</name>
    <dbReference type="NCBI Taxonomy" id="2763057"/>
    <lineage>
        <taxon>Bacteria</taxon>
        <taxon>Pseudomonadati</taxon>
        <taxon>Bacteroidota</taxon>
        <taxon>Bacteroidia</taxon>
        <taxon>Bacteroidales</taxon>
        <taxon>Tannerellaceae</taxon>
        <taxon>Parabacteroides</taxon>
    </lineage>
</organism>